<geneLocation type="plasmid" evidence="1 2">
    <name>pNBRC108728a</name>
</geneLocation>
<evidence type="ECO:0000313" key="1">
    <source>
        <dbReference type="EMBL" id="BDZ52551.1"/>
    </source>
</evidence>
<proteinExistence type="predicted"/>
<gene>
    <name evidence="1" type="ORF">GCM10025867_47920</name>
</gene>
<name>A0ABM8GVQ5_9MICO</name>
<dbReference type="EMBL" id="AP027733">
    <property type="protein sequence ID" value="BDZ52551.1"/>
    <property type="molecule type" value="Genomic_DNA"/>
</dbReference>
<protein>
    <submittedName>
        <fullName evidence="1">Uncharacterized protein</fullName>
    </submittedName>
</protein>
<evidence type="ECO:0000313" key="2">
    <source>
        <dbReference type="Proteomes" id="UP001321486"/>
    </source>
</evidence>
<dbReference type="Proteomes" id="UP001321486">
    <property type="component" value="Plasmid pNBRC108728a"/>
</dbReference>
<keyword evidence="1" id="KW-0614">Plasmid</keyword>
<keyword evidence="2" id="KW-1185">Reference proteome</keyword>
<organism evidence="1 2">
    <name type="scientific">Frondihabitans sucicola</name>
    <dbReference type="NCBI Taxonomy" id="1268041"/>
    <lineage>
        <taxon>Bacteria</taxon>
        <taxon>Bacillati</taxon>
        <taxon>Actinomycetota</taxon>
        <taxon>Actinomycetes</taxon>
        <taxon>Micrococcales</taxon>
        <taxon>Microbacteriaceae</taxon>
        <taxon>Frondihabitans</taxon>
    </lineage>
</organism>
<reference evidence="2" key="1">
    <citation type="journal article" date="2019" name="Int. J. Syst. Evol. Microbiol.">
        <title>The Global Catalogue of Microorganisms (GCM) 10K type strain sequencing project: providing services to taxonomists for standard genome sequencing and annotation.</title>
        <authorList>
            <consortium name="The Broad Institute Genomics Platform"/>
            <consortium name="The Broad Institute Genome Sequencing Center for Infectious Disease"/>
            <person name="Wu L."/>
            <person name="Ma J."/>
        </authorList>
    </citation>
    <scope>NUCLEOTIDE SEQUENCE [LARGE SCALE GENOMIC DNA]</scope>
    <source>
        <strain evidence="2">NBRC 108728</strain>
    </source>
</reference>
<accession>A0ABM8GVQ5</accession>
<sequence>MAWVWWNDADNAARCEPIPFGGAFEHARFGGQRWDDSLARRVAAGLTPSEAVADVRAHGCDPAPAWRGEAGSIGADAVPIHLPFRHLMSRIGSRGPQGGPLSDDLVLQLADSYSDRVADGTPVDYVAWEHEGEVAGWLWWSDADGAAWHIPQVTNPSSRTPDETTLIFNHPWASLMKDFHDQGSRRARLFGS</sequence>